<dbReference type="InterPro" id="IPR050924">
    <property type="entry name" value="Peroxiredoxin_BCP/PrxQ"/>
</dbReference>
<evidence type="ECO:0000256" key="10">
    <source>
        <dbReference type="ARBA" id="ARBA00042639"/>
    </source>
</evidence>
<accession>A0A9X4IRF6</accession>
<dbReference type="CDD" id="cd02970">
    <property type="entry name" value="PRX_like2"/>
    <property type="match status" value="1"/>
</dbReference>
<dbReference type="EMBL" id="JAKNBA010000055">
    <property type="protein sequence ID" value="MDE1244077.1"/>
    <property type="molecule type" value="Genomic_DNA"/>
</dbReference>
<proteinExistence type="inferred from homology"/>
<dbReference type="InterPro" id="IPR036249">
    <property type="entry name" value="Thioredoxin-like_sf"/>
</dbReference>
<keyword evidence="6" id="KW-1015">Disulfide bond</keyword>
<dbReference type="RefSeq" id="WP_274683894.1">
    <property type="nucleotide sequence ID" value="NZ_JAKNBA010000055.1"/>
</dbReference>
<dbReference type="PANTHER" id="PTHR42801">
    <property type="entry name" value="THIOREDOXIN-DEPENDENT PEROXIDE REDUCTASE"/>
    <property type="match status" value="1"/>
</dbReference>
<keyword evidence="5" id="KW-0560">Oxidoreductase</keyword>
<evidence type="ECO:0000256" key="4">
    <source>
        <dbReference type="ARBA" id="ARBA00022862"/>
    </source>
</evidence>
<gene>
    <name evidence="13" type="ORF">L9W94_18445</name>
</gene>
<dbReference type="Pfam" id="PF00578">
    <property type="entry name" value="AhpC-TSA"/>
    <property type="match status" value="1"/>
</dbReference>
<dbReference type="InterPro" id="IPR000866">
    <property type="entry name" value="AhpC/TSA"/>
</dbReference>
<evidence type="ECO:0000256" key="5">
    <source>
        <dbReference type="ARBA" id="ARBA00023002"/>
    </source>
</evidence>
<organism evidence="13 14">
    <name type="scientific">Vibrio aestuarianus</name>
    <dbReference type="NCBI Taxonomy" id="28171"/>
    <lineage>
        <taxon>Bacteria</taxon>
        <taxon>Pseudomonadati</taxon>
        <taxon>Pseudomonadota</taxon>
        <taxon>Gammaproteobacteria</taxon>
        <taxon>Vibrionales</taxon>
        <taxon>Vibrionaceae</taxon>
        <taxon>Vibrio</taxon>
    </lineage>
</organism>
<evidence type="ECO:0000313" key="13">
    <source>
        <dbReference type="EMBL" id="MDE1244077.1"/>
    </source>
</evidence>
<comment type="caution">
    <text evidence="13">The sequence shown here is derived from an EMBL/GenBank/DDBJ whole genome shotgun (WGS) entry which is preliminary data.</text>
</comment>
<sequence length="224" mass="24938">MSNLKETMDAFQTKFESGAAPYNVKPTQVTVMHQFDDELRNTGILENIPRPGNKFPSFALENQEGETIKLNTLLERGPVVVSFFRGMWCPYCIMELQALQKSLTEIDATGATLVAISPQLSTLNKQTINQNKLSFDILNDNGNALAESLGIAYRLGDELIEKVYNAFGVKMSQFNGDDSWRLPLSSRFVIDTEGTIIAVDADVNYRSRPEPEETIAILRALLAV</sequence>
<evidence type="ECO:0000256" key="1">
    <source>
        <dbReference type="ARBA" id="ARBA00003330"/>
    </source>
</evidence>
<evidence type="ECO:0000256" key="6">
    <source>
        <dbReference type="ARBA" id="ARBA00023157"/>
    </source>
</evidence>
<protein>
    <recommendedName>
        <fullName evidence="2">thioredoxin-dependent peroxiredoxin</fullName>
        <ecNumber evidence="2">1.11.1.24</ecNumber>
    </recommendedName>
    <alternativeName>
        <fullName evidence="8">Thioredoxin peroxidase</fullName>
    </alternativeName>
    <alternativeName>
        <fullName evidence="10">Thioredoxin-dependent peroxiredoxin Bcp</fullName>
    </alternativeName>
</protein>
<dbReference type="AlphaFoldDB" id="A0A9X4IRF6"/>
<dbReference type="GO" id="GO:0008379">
    <property type="term" value="F:thioredoxin peroxidase activity"/>
    <property type="evidence" value="ECO:0007669"/>
    <property type="project" value="TreeGrafter"/>
</dbReference>
<comment type="function">
    <text evidence="1">Thiol-specific peroxidase that catalyzes the reduction of hydrogen peroxide and organic hydroperoxides to water and alcohols, respectively. Plays a role in cell protection against oxidative stress by detoxifying peroxides and as sensor of hydrogen peroxide-mediated signaling events.</text>
</comment>
<comment type="similarity">
    <text evidence="9">Belongs to the peroxiredoxin family. BCP/PrxQ subfamily.</text>
</comment>
<dbReference type="Proteomes" id="UP001140979">
    <property type="component" value="Unassembled WGS sequence"/>
</dbReference>
<evidence type="ECO:0000313" key="14">
    <source>
        <dbReference type="Proteomes" id="UP001140979"/>
    </source>
</evidence>
<dbReference type="Gene3D" id="3.40.30.10">
    <property type="entry name" value="Glutaredoxin"/>
    <property type="match status" value="1"/>
</dbReference>
<feature type="domain" description="Thioredoxin" evidence="12">
    <location>
        <begin position="49"/>
        <end position="223"/>
    </location>
</feature>
<dbReference type="PROSITE" id="PS51352">
    <property type="entry name" value="THIOREDOXIN_2"/>
    <property type="match status" value="1"/>
</dbReference>
<dbReference type="InterPro" id="IPR013766">
    <property type="entry name" value="Thioredoxin_domain"/>
</dbReference>
<evidence type="ECO:0000256" key="3">
    <source>
        <dbReference type="ARBA" id="ARBA00022559"/>
    </source>
</evidence>
<evidence type="ECO:0000259" key="12">
    <source>
        <dbReference type="PROSITE" id="PS51352"/>
    </source>
</evidence>
<reference evidence="13" key="1">
    <citation type="submission" date="2022-02" db="EMBL/GenBank/DDBJ databases">
        <title>Emergence and expansion in Europe of a Vibrio aestuarianus clonal complex pathogenic for oysters.</title>
        <authorList>
            <person name="Mesnil A."/>
            <person name="Travers M.-A."/>
        </authorList>
    </citation>
    <scope>NUCLEOTIDE SEQUENCE</scope>
    <source>
        <strain evidence="13">19_064_11T1</strain>
    </source>
</reference>
<evidence type="ECO:0000256" key="9">
    <source>
        <dbReference type="ARBA" id="ARBA00038489"/>
    </source>
</evidence>
<dbReference type="GO" id="GO:0045454">
    <property type="term" value="P:cell redox homeostasis"/>
    <property type="evidence" value="ECO:0007669"/>
    <property type="project" value="TreeGrafter"/>
</dbReference>
<name>A0A9X4IRF6_9VIBR</name>
<evidence type="ECO:0000256" key="7">
    <source>
        <dbReference type="ARBA" id="ARBA00023284"/>
    </source>
</evidence>
<dbReference type="EC" id="1.11.1.24" evidence="2"/>
<dbReference type="PANTHER" id="PTHR42801:SF7">
    <property type="entry name" value="SLL1159 PROTEIN"/>
    <property type="match status" value="1"/>
</dbReference>
<dbReference type="GO" id="GO:0005737">
    <property type="term" value="C:cytoplasm"/>
    <property type="evidence" value="ECO:0007669"/>
    <property type="project" value="TreeGrafter"/>
</dbReference>
<evidence type="ECO:0000256" key="8">
    <source>
        <dbReference type="ARBA" id="ARBA00032824"/>
    </source>
</evidence>
<keyword evidence="3" id="KW-0575">Peroxidase</keyword>
<dbReference type="GO" id="GO:0034599">
    <property type="term" value="P:cellular response to oxidative stress"/>
    <property type="evidence" value="ECO:0007669"/>
    <property type="project" value="TreeGrafter"/>
</dbReference>
<comment type="catalytic activity">
    <reaction evidence="11">
        <text>a hydroperoxide + [thioredoxin]-dithiol = an alcohol + [thioredoxin]-disulfide + H2O</text>
        <dbReference type="Rhea" id="RHEA:62620"/>
        <dbReference type="Rhea" id="RHEA-COMP:10698"/>
        <dbReference type="Rhea" id="RHEA-COMP:10700"/>
        <dbReference type="ChEBI" id="CHEBI:15377"/>
        <dbReference type="ChEBI" id="CHEBI:29950"/>
        <dbReference type="ChEBI" id="CHEBI:30879"/>
        <dbReference type="ChEBI" id="CHEBI:35924"/>
        <dbReference type="ChEBI" id="CHEBI:50058"/>
        <dbReference type="EC" id="1.11.1.24"/>
    </reaction>
</comment>
<keyword evidence="4" id="KW-0049">Antioxidant</keyword>
<dbReference type="SUPFAM" id="SSF52833">
    <property type="entry name" value="Thioredoxin-like"/>
    <property type="match status" value="1"/>
</dbReference>
<keyword evidence="7" id="KW-0676">Redox-active center</keyword>
<evidence type="ECO:0000256" key="11">
    <source>
        <dbReference type="ARBA" id="ARBA00049091"/>
    </source>
</evidence>
<evidence type="ECO:0000256" key="2">
    <source>
        <dbReference type="ARBA" id="ARBA00013017"/>
    </source>
</evidence>